<dbReference type="Proteomes" id="UP000231702">
    <property type="component" value="Unassembled WGS sequence"/>
</dbReference>
<accession>A0A285J6H6</accession>
<evidence type="ECO:0008006" key="5">
    <source>
        <dbReference type="Google" id="ProtNLM"/>
    </source>
</evidence>
<dbReference type="EMBL" id="OBEA01000005">
    <property type="protein sequence ID" value="SNY54956.1"/>
    <property type="molecule type" value="Genomic_DNA"/>
</dbReference>
<dbReference type="AlphaFoldDB" id="A0A285J6H6"/>
<name>A0A285J6H6_9RHOB</name>
<dbReference type="EMBL" id="PGTD01000015">
    <property type="protein sequence ID" value="PJE29653.1"/>
    <property type="molecule type" value="Genomic_DNA"/>
</dbReference>
<dbReference type="SUPFAM" id="SSF52540">
    <property type="entry name" value="P-loop containing nucleoside triphosphate hydrolases"/>
    <property type="match status" value="1"/>
</dbReference>
<dbReference type="OrthoDB" id="7444642at2"/>
<dbReference type="Gene3D" id="3.40.50.300">
    <property type="entry name" value="P-loop containing nucleotide triphosphate hydrolases"/>
    <property type="match status" value="1"/>
</dbReference>
<sequence length="301" mass="33318">MAKLGKPGGGMGRVLFFVHVPKCAGMSLTNALERHLAPAQVYQSTSLISNLRRGRPDFLEIAEPWQLRAVIGHWLHEAMLPYLRGELLFASSLREPAARIRSQYRFDMALRAPGWRPEGAEDFLRRNRNVMCSFLLAPFPSIRRAHGSALEGAKAVLRGMDRVFDIPGAGAGQAELLKALGIAAPDLRAENVSVGRGVDWPGTEAELLEAAGDDLALYRWFRAAAERRPEAANPVFDPKARARLAALSQADHRPELLARYLAAKLGRELRVETPDVGRMQARLYRRRIYALALHEAFIAAG</sequence>
<reference evidence="1 4" key="2">
    <citation type="journal article" date="2018" name="Int. J. Syst. Evol. Microbiol.">
        <title>Pseudooceanicola lipolyticus sp. nov., a marine alphaproteobacterium, reclassification of Oceanicola flagellatus as Pseudooceanicola flagellatus comb. nov. and emended description of the genus Pseudooceanicola.</title>
        <authorList>
            <person name="Huang M.-M."/>
            <person name="Guo L.-L."/>
            <person name="Wu Y.-H."/>
            <person name="Lai Q.-L."/>
            <person name="Shao Z.-Z."/>
            <person name="Wang C.-S."/>
            <person name="Wu M."/>
            <person name="Xu X.-W."/>
        </authorList>
    </citation>
    <scope>NUCLEOTIDE SEQUENCE [LARGE SCALE GENOMIC DNA]</scope>
    <source>
        <strain evidence="1 4">Ar-45</strain>
    </source>
</reference>
<keyword evidence="4" id="KW-1185">Reference proteome</keyword>
<reference evidence="2 3" key="1">
    <citation type="submission" date="2017-09" db="EMBL/GenBank/DDBJ databases">
        <authorList>
            <person name="Ehlers B."/>
            <person name="Leendertz F.H."/>
        </authorList>
    </citation>
    <scope>NUCLEOTIDE SEQUENCE [LARGE SCALE GENOMIC DNA]</scope>
    <source>
        <strain evidence="2 3">CGMCC 1.12662</strain>
    </source>
</reference>
<evidence type="ECO:0000313" key="1">
    <source>
        <dbReference type="EMBL" id="PJE29653.1"/>
    </source>
</evidence>
<evidence type="ECO:0000313" key="3">
    <source>
        <dbReference type="Proteomes" id="UP000231655"/>
    </source>
</evidence>
<dbReference type="Proteomes" id="UP000231655">
    <property type="component" value="Unassembled WGS sequence"/>
</dbReference>
<dbReference type="RefSeq" id="WP_097146653.1">
    <property type="nucleotide sequence ID" value="NZ_OBEA01000005.1"/>
</dbReference>
<proteinExistence type="predicted"/>
<evidence type="ECO:0000313" key="4">
    <source>
        <dbReference type="Proteomes" id="UP000231702"/>
    </source>
</evidence>
<gene>
    <name evidence="1" type="ORF">CVM39_07025</name>
    <name evidence="2" type="ORF">SAMN06297129_2957</name>
</gene>
<organism evidence="2 3">
    <name type="scientific">Pseudooceanicola antarcticus</name>
    <dbReference type="NCBI Taxonomy" id="1247613"/>
    <lineage>
        <taxon>Bacteria</taxon>
        <taxon>Pseudomonadati</taxon>
        <taxon>Pseudomonadota</taxon>
        <taxon>Alphaproteobacteria</taxon>
        <taxon>Rhodobacterales</taxon>
        <taxon>Paracoccaceae</taxon>
        <taxon>Pseudooceanicola</taxon>
    </lineage>
</organism>
<protein>
    <recommendedName>
        <fullName evidence="5">Sulfotransferase family protein</fullName>
    </recommendedName>
</protein>
<evidence type="ECO:0000313" key="2">
    <source>
        <dbReference type="EMBL" id="SNY54956.1"/>
    </source>
</evidence>
<dbReference type="InterPro" id="IPR027417">
    <property type="entry name" value="P-loop_NTPase"/>
</dbReference>